<dbReference type="OrthoDB" id="2060215at2"/>
<evidence type="ECO:0000313" key="2">
    <source>
        <dbReference type="Proteomes" id="UP000327030"/>
    </source>
</evidence>
<proteinExistence type="predicted"/>
<sequence length="63" mass="6972">MAVGTIITCTGPEDLYRKAEDLLRHGIHTEFVARNTMKVVSVQSQNKVSKMNVADAKHALYIA</sequence>
<dbReference type="KEGG" id="pxv:FXF36_02595"/>
<accession>A0A5P6VMF5</accession>
<dbReference type="AlphaFoldDB" id="A0A5P6VMF5"/>
<dbReference type="Proteomes" id="UP000327030">
    <property type="component" value="Chromosome 1"/>
</dbReference>
<gene>
    <name evidence="1" type="ORF">FXF36_02595</name>
</gene>
<organism evidence="1 2">
    <name type="scientific">Pseudobutyrivibrio xylanivorans</name>
    <dbReference type="NCBI Taxonomy" id="185007"/>
    <lineage>
        <taxon>Bacteria</taxon>
        <taxon>Bacillati</taxon>
        <taxon>Bacillota</taxon>
        <taxon>Clostridia</taxon>
        <taxon>Lachnospirales</taxon>
        <taxon>Lachnospiraceae</taxon>
        <taxon>Pseudobutyrivibrio</taxon>
    </lineage>
</organism>
<dbReference type="RefSeq" id="WP_151622329.1">
    <property type="nucleotide sequence ID" value="NZ_CP043028.1"/>
</dbReference>
<name>A0A5P6VMF5_PSEXY</name>
<dbReference type="EMBL" id="CP043028">
    <property type="protein sequence ID" value="QFJ53833.1"/>
    <property type="molecule type" value="Genomic_DNA"/>
</dbReference>
<evidence type="ECO:0000313" key="1">
    <source>
        <dbReference type="EMBL" id="QFJ53833.1"/>
    </source>
</evidence>
<protein>
    <submittedName>
        <fullName evidence="1">Uncharacterized protein</fullName>
    </submittedName>
</protein>
<reference evidence="2" key="1">
    <citation type="submission" date="2019-08" db="EMBL/GenBank/DDBJ databases">
        <title>Complete Genome Sequence of the Polysaccharide-Degrading Rumen Bacterium Pseudobutyrivibrio xylanivorans MA3014.</title>
        <authorList>
            <person name="Palevich N."/>
            <person name="Maclean P.H."/>
            <person name="Kelly W.J."/>
            <person name="Leahy S.C."/>
            <person name="Rakonjac J."/>
            <person name="Attwood G.T."/>
        </authorList>
    </citation>
    <scope>NUCLEOTIDE SEQUENCE [LARGE SCALE GENOMIC DNA]</scope>
    <source>
        <strain evidence="2">MA3014</strain>
    </source>
</reference>